<reference evidence="2" key="1">
    <citation type="submission" date="2021-01" db="EMBL/GenBank/DDBJ databases">
        <title>Whole genome shotgun sequence of Virgisporangium aliadipatigenens NBRC 105644.</title>
        <authorList>
            <person name="Komaki H."/>
            <person name="Tamura T."/>
        </authorList>
    </citation>
    <scope>NUCLEOTIDE SEQUENCE</scope>
    <source>
        <strain evidence="2">NBRC 105644</strain>
    </source>
</reference>
<evidence type="ECO:0000256" key="1">
    <source>
        <dbReference type="SAM" id="MobiDB-lite"/>
    </source>
</evidence>
<name>A0A8J3YZ88_9ACTN</name>
<dbReference type="AlphaFoldDB" id="A0A8J3YZ88"/>
<sequence>MRLDHLLSKEHLPAKAGKEPALSECDGGVLNGGDTGELLIGNGRPSRVSSSFGSAESDHGAVRLIGSVKHPVGS</sequence>
<accession>A0A8J3YZ88</accession>
<protein>
    <submittedName>
        <fullName evidence="2">Uncharacterized protein</fullName>
    </submittedName>
</protein>
<keyword evidence="3" id="KW-1185">Reference proteome</keyword>
<dbReference type="EMBL" id="BOPF01000087">
    <property type="protein sequence ID" value="GIJ52455.1"/>
    <property type="molecule type" value="Genomic_DNA"/>
</dbReference>
<evidence type="ECO:0000313" key="3">
    <source>
        <dbReference type="Proteomes" id="UP000619260"/>
    </source>
</evidence>
<evidence type="ECO:0000313" key="2">
    <source>
        <dbReference type="EMBL" id="GIJ52455.1"/>
    </source>
</evidence>
<feature type="region of interest" description="Disordered" evidence="1">
    <location>
        <begin position="1"/>
        <end position="57"/>
    </location>
</feature>
<gene>
    <name evidence="2" type="ORF">Val02_93410</name>
</gene>
<proteinExistence type="predicted"/>
<feature type="compositionally biased region" description="Basic and acidic residues" evidence="1">
    <location>
        <begin position="1"/>
        <end position="18"/>
    </location>
</feature>
<dbReference type="Proteomes" id="UP000619260">
    <property type="component" value="Unassembled WGS sequence"/>
</dbReference>
<organism evidence="2 3">
    <name type="scientific">Virgisporangium aliadipatigenens</name>
    <dbReference type="NCBI Taxonomy" id="741659"/>
    <lineage>
        <taxon>Bacteria</taxon>
        <taxon>Bacillati</taxon>
        <taxon>Actinomycetota</taxon>
        <taxon>Actinomycetes</taxon>
        <taxon>Micromonosporales</taxon>
        <taxon>Micromonosporaceae</taxon>
        <taxon>Virgisporangium</taxon>
    </lineage>
</organism>
<comment type="caution">
    <text evidence="2">The sequence shown here is derived from an EMBL/GenBank/DDBJ whole genome shotgun (WGS) entry which is preliminary data.</text>
</comment>